<dbReference type="OrthoDB" id="9780702at2"/>
<evidence type="ECO:0000313" key="2">
    <source>
        <dbReference type="EMBL" id="ATX76803.1"/>
    </source>
</evidence>
<dbReference type="Gene3D" id="2.40.10.220">
    <property type="entry name" value="predicted glycosyltransferase like domains"/>
    <property type="match status" value="1"/>
</dbReference>
<name>A0A2K8KPW8_9GAMM</name>
<evidence type="ECO:0000313" key="3">
    <source>
        <dbReference type="Proteomes" id="UP000229757"/>
    </source>
</evidence>
<proteinExistence type="predicted"/>
<evidence type="ECO:0000259" key="1">
    <source>
        <dbReference type="Pfam" id="PF07238"/>
    </source>
</evidence>
<dbReference type="InterPro" id="IPR009875">
    <property type="entry name" value="PilZ_domain"/>
</dbReference>
<gene>
    <name evidence="2" type="ORF">REIFOR_01658</name>
</gene>
<keyword evidence="3" id="KW-1185">Reference proteome</keyword>
<dbReference type="SUPFAM" id="SSF141371">
    <property type="entry name" value="PilZ domain-like"/>
    <property type="match status" value="1"/>
</dbReference>
<dbReference type="GO" id="GO:0035438">
    <property type="term" value="F:cyclic-di-GMP binding"/>
    <property type="evidence" value="ECO:0007669"/>
    <property type="project" value="InterPro"/>
</dbReference>
<sequence>MKPSIPDDRRDSFRVEMNAMVSAVKVDGSRIVDASDCFPELHVMALQSQSAVIEQEMNLISDRIKDIAVRKILDLLQQKISLMAKLIDIQTAQANNLKTQLIDISTGGCSIVLPDTLEVGDRMALALIFTPSYFSLFTLATLTEQSDRDGLRKYHFRFENLLESQQQTLLKLMFKAQTNLHNT</sequence>
<dbReference type="Proteomes" id="UP000229757">
    <property type="component" value="Chromosome"/>
</dbReference>
<dbReference type="EMBL" id="CP011797">
    <property type="protein sequence ID" value="ATX76803.1"/>
    <property type="molecule type" value="Genomic_DNA"/>
</dbReference>
<dbReference type="KEGG" id="rfo:REIFOR_01658"/>
<dbReference type="RefSeq" id="WP_158524333.1">
    <property type="nucleotide sequence ID" value="NZ_CP011797.1"/>
</dbReference>
<feature type="domain" description="PilZ" evidence="1">
    <location>
        <begin position="93"/>
        <end position="174"/>
    </location>
</feature>
<dbReference type="AlphaFoldDB" id="A0A2K8KPW8"/>
<organism evidence="2 3">
    <name type="scientific">Reinekea forsetii</name>
    <dbReference type="NCBI Taxonomy" id="1336806"/>
    <lineage>
        <taxon>Bacteria</taxon>
        <taxon>Pseudomonadati</taxon>
        <taxon>Pseudomonadota</taxon>
        <taxon>Gammaproteobacteria</taxon>
        <taxon>Oceanospirillales</taxon>
        <taxon>Saccharospirillaceae</taxon>
        <taxon>Reinekea</taxon>
    </lineage>
</organism>
<reference evidence="2 3" key="1">
    <citation type="journal article" date="2017" name="Environ. Microbiol.">
        <title>Genomic and physiological analyses of 'Reinekea forsetii' reveal a versatile opportunistic lifestyle during spring algae blooms.</title>
        <authorList>
            <person name="Avci B."/>
            <person name="Hahnke R.L."/>
            <person name="Chafee M."/>
            <person name="Fischer T."/>
            <person name="Gruber-Vodicka H."/>
            <person name="Tegetmeyer H.E."/>
            <person name="Harder J."/>
            <person name="Fuchs B.M."/>
            <person name="Amann R.I."/>
            <person name="Teeling H."/>
        </authorList>
    </citation>
    <scope>NUCLEOTIDE SEQUENCE [LARGE SCALE GENOMIC DNA]</scope>
    <source>
        <strain evidence="2 3">Hel1_31_D35</strain>
    </source>
</reference>
<accession>A0A2K8KPW8</accession>
<protein>
    <submittedName>
        <fullName evidence="2">PilZ domain containing protein</fullName>
    </submittedName>
</protein>
<dbReference type="Pfam" id="PF07238">
    <property type="entry name" value="PilZ"/>
    <property type="match status" value="1"/>
</dbReference>